<feature type="region of interest" description="Phosphopantothenate--cysteine ligase" evidence="3">
    <location>
        <begin position="188"/>
        <end position="394"/>
    </location>
</feature>
<organism evidence="7 8">
    <name type="scientific">Neisseria iguanae</name>
    <dbReference type="NCBI Taxonomy" id="90242"/>
    <lineage>
        <taxon>Bacteria</taxon>
        <taxon>Pseudomonadati</taxon>
        <taxon>Pseudomonadota</taxon>
        <taxon>Betaproteobacteria</taxon>
        <taxon>Neisseriales</taxon>
        <taxon>Neisseriaceae</taxon>
        <taxon>Neisseria</taxon>
    </lineage>
</organism>
<keyword evidence="1 3" id="KW-0210">Decarboxylase</keyword>
<dbReference type="PANTHER" id="PTHR14359">
    <property type="entry name" value="HOMO-OLIGOMERIC FLAVIN CONTAINING CYS DECARBOXYLASE FAMILY"/>
    <property type="match status" value="1"/>
</dbReference>
<dbReference type="GO" id="GO:0046872">
    <property type="term" value="F:metal ion binding"/>
    <property type="evidence" value="ECO:0007669"/>
    <property type="project" value="UniProtKB-KW"/>
</dbReference>
<dbReference type="EC" id="6.3.2.5" evidence="3"/>
<dbReference type="NCBIfam" id="TIGR00521">
    <property type="entry name" value="coaBC_dfp"/>
    <property type="match status" value="1"/>
</dbReference>
<dbReference type="AlphaFoldDB" id="A0A2P7TWW7"/>
<dbReference type="InterPro" id="IPR036551">
    <property type="entry name" value="Flavin_trans-like"/>
</dbReference>
<dbReference type="Pfam" id="PF04127">
    <property type="entry name" value="DFP"/>
    <property type="match status" value="1"/>
</dbReference>
<keyword evidence="2 3" id="KW-0456">Lyase</keyword>
<feature type="domain" description="Flavoprotein" evidence="5">
    <location>
        <begin position="3"/>
        <end position="171"/>
    </location>
</feature>
<dbReference type="EC" id="4.1.1.36" evidence="3"/>
<feature type="binding site" evidence="3">
    <location>
        <begin position="305"/>
        <end position="308"/>
    </location>
    <ligand>
        <name>CTP</name>
        <dbReference type="ChEBI" id="CHEBI:37563"/>
    </ligand>
</feature>
<proteinExistence type="inferred from homology"/>
<dbReference type="Pfam" id="PF02441">
    <property type="entry name" value="Flavoprotein"/>
    <property type="match status" value="1"/>
</dbReference>
<dbReference type="GO" id="GO:0004632">
    <property type="term" value="F:phosphopantothenate--cysteine ligase activity"/>
    <property type="evidence" value="ECO:0007669"/>
    <property type="project" value="UniProtKB-UniRule"/>
</dbReference>
<evidence type="ECO:0000256" key="1">
    <source>
        <dbReference type="ARBA" id="ARBA00022793"/>
    </source>
</evidence>
<keyword evidence="8" id="KW-1185">Reference proteome</keyword>
<feature type="binding site" evidence="3">
    <location>
        <position position="323"/>
    </location>
    <ligand>
        <name>CTP</name>
        <dbReference type="ChEBI" id="CHEBI:37563"/>
    </ligand>
</feature>
<reference evidence="7 8" key="1">
    <citation type="submission" date="2018-03" db="EMBL/GenBank/DDBJ databases">
        <title>Neisseria weixii sp. nov., isolated from the intestinal contents of Tibetan Plateau pika (Ochotona curzoniae) in Yushu, Qinghai Province, China.</title>
        <authorList>
            <person name="Gui Z."/>
        </authorList>
    </citation>
    <scope>NUCLEOTIDE SEQUENCE [LARGE SCALE GENOMIC DNA]</scope>
    <source>
        <strain evidence="7 8">ATCC 51483</strain>
    </source>
</reference>
<feature type="binding site" evidence="3">
    <location>
        <position position="277"/>
    </location>
    <ligand>
        <name>CTP</name>
        <dbReference type="ChEBI" id="CHEBI:37563"/>
    </ligand>
</feature>
<dbReference type="UniPathway" id="UPA00241">
    <property type="reaction ID" value="UER00353"/>
</dbReference>
<evidence type="ECO:0000259" key="5">
    <source>
        <dbReference type="Pfam" id="PF02441"/>
    </source>
</evidence>
<evidence type="ECO:0000259" key="6">
    <source>
        <dbReference type="Pfam" id="PF04127"/>
    </source>
</evidence>
<dbReference type="SUPFAM" id="SSF52507">
    <property type="entry name" value="Homo-oligomeric flavin-containing Cys decarboxylases, HFCD"/>
    <property type="match status" value="1"/>
</dbReference>
<feature type="region of interest" description="Phosphopantothenoylcysteine decarboxylase" evidence="3">
    <location>
        <begin position="1"/>
        <end position="187"/>
    </location>
</feature>
<evidence type="ECO:0000256" key="4">
    <source>
        <dbReference type="RuleBase" id="RU364078"/>
    </source>
</evidence>
<comment type="caution">
    <text evidence="3">Lacks conserved residue(s) required for the propagation of feature annotation.</text>
</comment>
<keyword evidence="3" id="KW-0479">Metal-binding</keyword>
<feature type="binding site" evidence="3">
    <location>
        <position position="337"/>
    </location>
    <ligand>
        <name>CTP</name>
        <dbReference type="ChEBI" id="CHEBI:37563"/>
    </ligand>
</feature>
<evidence type="ECO:0000313" key="7">
    <source>
        <dbReference type="EMBL" id="PSJ79197.1"/>
    </source>
</evidence>
<comment type="function">
    <text evidence="4">Catalyzes two steps in the biosynthesis of coenzyme A. In the first step cysteine is conjugated to 4'-phosphopantothenate to form 4-phosphopantothenoylcysteine, in the latter compound is decarboxylated to form 4'-phosphopantotheine.</text>
</comment>
<protein>
    <recommendedName>
        <fullName evidence="3">Coenzyme A biosynthesis bifunctional protein CoaBC</fullName>
    </recommendedName>
    <alternativeName>
        <fullName evidence="3">DNA/pantothenate metabolism flavoprotein</fullName>
    </alternativeName>
    <alternativeName>
        <fullName evidence="3">Phosphopantothenoylcysteine synthetase/decarboxylase</fullName>
        <shortName evidence="3">PPCS-PPCDC</shortName>
    </alternativeName>
    <domain>
        <recommendedName>
            <fullName evidence="3">Phosphopantothenoylcysteine decarboxylase</fullName>
            <shortName evidence="3">PPC decarboxylase</shortName>
            <shortName evidence="3">PPC-DC</shortName>
            <ecNumber evidence="3">4.1.1.36</ecNumber>
        </recommendedName>
        <alternativeName>
            <fullName evidence="3">CoaC</fullName>
        </alternativeName>
    </domain>
    <domain>
        <recommendedName>
            <fullName evidence="3">Phosphopantothenate--cysteine ligase</fullName>
            <ecNumber evidence="3">6.3.2.5</ecNumber>
        </recommendedName>
        <alternativeName>
            <fullName evidence="3">CoaB</fullName>
        </alternativeName>
        <alternativeName>
            <fullName evidence="3">Phosphopantothenoylcysteine synthetase</fullName>
            <shortName evidence="3">PPC synthetase</shortName>
            <shortName evidence="3">PPC-S</shortName>
        </alternativeName>
    </domain>
</protein>
<feature type="binding site" evidence="3">
    <location>
        <position position="287"/>
    </location>
    <ligand>
        <name>CTP</name>
        <dbReference type="ChEBI" id="CHEBI:37563"/>
    </ligand>
</feature>
<dbReference type="InterPro" id="IPR003382">
    <property type="entry name" value="Flavoprotein"/>
</dbReference>
<keyword evidence="3 4" id="KW-0285">Flavoprotein</keyword>
<dbReference type="GO" id="GO:0015941">
    <property type="term" value="P:pantothenate catabolic process"/>
    <property type="evidence" value="ECO:0007669"/>
    <property type="project" value="InterPro"/>
</dbReference>
<evidence type="ECO:0000256" key="2">
    <source>
        <dbReference type="ARBA" id="ARBA00023239"/>
    </source>
</evidence>
<name>A0A2P7TWW7_9NEIS</name>
<dbReference type="HAMAP" id="MF_02225">
    <property type="entry name" value="CoaBC"/>
    <property type="match status" value="1"/>
</dbReference>
<dbReference type="Proteomes" id="UP000241868">
    <property type="component" value="Unassembled WGS sequence"/>
</dbReference>
<comment type="caution">
    <text evidence="7">The sequence shown here is derived from an EMBL/GenBank/DDBJ whole genome shotgun (WGS) entry which is preliminary data.</text>
</comment>
<keyword evidence="3 4" id="KW-0288">FMN</keyword>
<dbReference type="Gene3D" id="3.40.50.1950">
    <property type="entry name" value="Flavin prenyltransferase-like"/>
    <property type="match status" value="1"/>
</dbReference>
<dbReference type="Gene3D" id="3.40.50.10300">
    <property type="entry name" value="CoaB-like"/>
    <property type="match status" value="1"/>
</dbReference>
<feature type="active site" description="Proton donor" evidence="3">
    <location>
        <position position="156"/>
    </location>
</feature>
<dbReference type="InterPro" id="IPR007085">
    <property type="entry name" value="DNA/pantothenate-metab_flavo_C"/>
</dbReference>
<dbReference type="RefSeq" id="WP_106743275.1">
    <property type="nucleotide sequence ID" value="NZ_PXYY01000167.1"/>
</dbReference>
<comment type="catalytic activity">
    <reaction evidence="3 4">
        <text>(R)-4'-phosphopantothenate + L-cysteine + CTP = N-[(R)-4-phosphopantothenoyl]-L-cysteine + CMP + diphosphate + H(+)</text>
        <dbReference type="Rhea" id="RHEA:19397"/>
        <dbReference type="ChEBI" id="CHEBI:10986"/>
        <dbReference type="ChEBI" id="CHEBI:15378"/>
        <dbReference type="ChEBI" id="CHEBI:33019"/>
        <dbReference type="ChEBI" id="CHEBI:35235"/>
        <dbReference type="ChEBI" id="CHEBI:37563"/>
        <dbReference type="ChEBI" id="CHEBI:59458"/>
        <dbReference type="ChEBI" id="CHEBI:60377"/>
        <dbReference type="EC" id="6.3.2.5"/>
    </reaction>
</comment>
<sequence length="394" mass="42207">MSKHILLGISGGIAAYKSCELVRLLKKQGHDVTVVMSRSAAKFISPLTFQTLSGNPVLTDTHDDESSGNGIAHINLTREADVFLIAPATANTLAKITNGVADNLLTNLAAARKCPLAVAPAMNVEMWFNPANQRNIRQLVSDGIIIFQPNSGEQACGEIGMGRMPEAVELADLLPDIWSAKPLKGRKILLTAGATFEAIDPVRGITNLSSGQMGMALARACRSSGAEVSLIYGQIQTVIPTGLYSSEQVVSAEAMYQAVHRQIHQQDAFISVAAVADYKVKNSSEHKLKKDGSGKTPIIELTENPDILTSVAALPNPPFCVGFAAESEKILEYGRAKRIRKNIPMLVANQVSTAIGKPTNQITIIDAEQETSFPETSKQQAAEVIVARLAELLQ</sequence>
<evidence type="ECO:0000313" key="8">
    <source>
        <dbReference type="Proteomes" id="UP000241868"/>
    </source>
</evidence>
<comment type="similarity">
    <text evidence="3 4">In the N-terminal section; belongs to the HFCD (homo-oligomeric flavin containing Cys decarboxylase) superfamily.</text>
</comment>
<comment type="catalytic activity">
    <reaction evidence="3 4">
        <text>N-[(R)-4-phosphopantothenoyl]-L-cysteine + H(+) = (R)-4'-phosphopantetheine + CO2</text>
        <dbReference type="Rhea" id="RHEA:16793"/>
        <dbReference type="ChEBI" id="CHEBI:15378"/>
        <dbReference type="ChEBI" id="CHEBI:16526"/>
        <dbReference type="ChEBI" id="CHEBI:59458"/>
        <dbReference type="ChEBI" id="CHEBI:61723"/>
        <dbReference type="EC" id="4.1.1.36"/>
    </reaction>
</comment>
<gene>
    <name evidence="3 7" type="primary">coaBC</name>
    <name evidence="7" type="ORF">C7N83_13730</name>
</gene>
<accession>A0A2P7TWW7</accession>
<comment type="pathway">
    <text evidence="3 4">Cofactor biosynthesis; coenzyme A biosynthesis; CoA from (R)-pantothenate: step 2/5.</text>
</comment>
<feature type="domain" description="DNA/pantothenate metabolism flavoprotein C-terminal" evidence="6">
    <location>
        <begin position="183"/>
        <end position="391"/>
    </location>
</feature>
<dbReference type="InterPro" id="IPR035929">
    <property type="entry name" value="CoaB-like_sf"/>
</dbReference>
<feature type="binding site" evidence="3">
    <location>
        <position position="341"/>
    </location>
    <ligand>
        <name>CTP</name>
        <dbReference type="ChEBI" id="CHEBI:37563"/>
    </ligand>
</feature>
<comment type="pathway">
    <text evidence="3 4">Cofactor biosynthesis; coenzyme A biosynthesis; CoA from (R)-pantothenate: step 3/5.</text>
</comment>
<dbReference type="OrthoDB" id="9802554at2"/>
<comment type="cofactor">
    <cofactor evidence="3">
        <name>Mg(2+)</name>
        <dbReference type="ChEBI" id="CHEBI:18420"/>
    </cofactor>
</comment>
<dbReference type="GO" id="GO:0015937">
    <property type="term" value="P:coenzyme A biosynthetic process"/>
    <property type="evidence" value="ECO:0007669"/>
    <property type="project" value="UniProtKB-UniRule"/>
</dbReference>
<keyword evidence="3 4" id="KW-0436">Ligase</keyword>
<dbReference type="GO" id="GO:0071513">
    <property type="term" value="C:phosphopantothenoylcysteine decarboxylase complex"/>
    <property type="evidence" value="ECO:0007669"/>
    <property type="project" value="TreeGrafter"/>
</dbReference>
<dbReference type="InterPro" id="IPR005252">
    <property type="entry name" value="CoaBC"/>
</dbReference>
<dbReference type="EMBL" id="PXYY01000167">
    <property type="protein sequence ID" value="PSJ79197.1"/>
    <property type="molecule type" value="Genomic_DNA"/>
</dbReference>
<keyword evidence="3" id="KW-0460">Magnesium</keyword>
<keyword evidence="3" id="KW-0511">Multifunctional enzyme</keyword>
<dbReference type="PANTHER" id="PTHR14359:SF6">
    <property type="entry name" value="PHOSPHOPANTOTHENOYLCYSTEINE DECARBOXYLASE"/>
    <property type="match status" value="1"/>
</dbReference>
<comment type="function">
    <text evidence="3">Catalyzes two sequential steps in the biosynthesis of coenzyme A. In the first step cysteine is conjugated to 4'-phosphopantothenate to form 4-phosphopantothenoylcysteine. In the second step the latter compound is decarboxylated to form 4'-phosphopantotheine.</text>
</comment>
<dbReference type="GO" id="GO:0004633">
    <property type="term" value="F:phosphopantothenoylcysteine decarboxylase activity"/>
    <property type="evidence" value="ECO:0007669"/>
    <property type="project" value="UniProtKB-UniRule"/>
</dbReference>
<comment type="cofactor">
    <cofactor evidence="3">
        <name>FMN</name>
        <dbReference type="ChEBI" id="CHEBI:58210"/>
    </cofactor>
    <text evidence="3">Binds 1 FMN per subunit.</text>
</comment>
<evidence type="ECO:0000256" key="3">
    <source>
        <dbReference type="HAMAP-Rule" id="MF_02225"/>
    </source>
</evidence>
<dbReference type="SUPFAM" id="SSF102645">
    <property type="entry name" value="CoaB-like"/>
    <property type="match status" value="1"/>
</dbReference>
<dbReference type="GO" id="GO:0010181">
    <property type="term" value="F:FMN binding"/>
    <property type="evidence" value="ECO:0007669"/>
    <property type="project" value="UniProtKB-UniRule"/>
</dbReference>
<comment type="similarity">
    <text evidence="3 4">In the C-terminal section; belongs to the PPC synthetase family.</text>
</comment>